<organism evidence="2 3">
    <name type="scientific">Linum tenue</name>
    <dbReference type="NCBI Taxonomy" id="586396"/>
    <lineage>
        <taxon>Eukaryota</taxon>
        <taxon>Viridiplantae</taxon>
        <taxon>Streptophyta</taxon>
        <taxon>Embryophyta</taxon>
        <taxon>Tracheophyta</taxon>
        <taxon>Spermatophyta</taxon>
        <taxon>Magnoliopsida</taxon>
        <taxon>eudicotyledons</taxon>
        <taxon>Gunneridae</taxon>
        <taxon>Pentapetalae</taxon>
        <taxon>rosids</taxon>
        <taxon>fabids</taxon>
        <taxon>Malpighiales</taxon>
        <taxon>Linaceae</taxon>
        <taxon>Linum</taxon>
    </lineage>
</organism>
<accession>A0AAV0ILC9</accession>
<feature type="compositionally biased region" description="Low complexity" evidence="1">
    <location>
        <begin position="1"/>
        <end position="14"/>
    </location>
</feature>
<sequence length="79" mass="8893">PPQPAPSRLLLAPPCLRPPQPPNPPTSSQHTQLQLSFHDFSDLSTKQVCVFCFFPVVVVHLFTQHHYNHNSNKMILNGP</sequence>
<proteinExistence type="predicted"/>
<protein>
    <submittedName>
        <fullName evidence="2">Uncharacterized protein</fullName>
    </submittedName>
</protein>
<evidence type="ECO:0000313" key="2">
    <source>
        <dbReference type="EMBL" id="CAI0398291.1"/>
    </source>
</evidence>
<keyword evidence="3" id="KW-1185">Reference proteome</keyword>
<evidence type="ECO:0000256" key="1">
    <source>
        <dbReference type="SAM" id="MobiDB-lite"/>
    </source>
</evidence>
<dbReference type="AlphaFoldDB" id="A0AAV0ILC9"/>
<dbReference type="EMBL" id="CAMGYJ010000004">
    <property type="protein sequence ID" value="CAI0398291.1"/>
    <property type="molecule type" value="Genomic_DNA"/>
</dbReference>
<reference evidence="2" key="1">
    <citation type="submission" date="2022-08" db="EMBL/GenBank/DDBJ databases">
        <authorList>
            <person name="Gutierrez-Valencia J."/>
        </authorList>
    </citation>
    <scope>NUCLEOTIDE SEQUENCE</scope>
</reference>
<gene>
    <name evidence="2" type="ORF">LITE_LOCUS9848</name>
</gene>
<feature type="region of interest" description="Disordered" evidence="1">
    <location>
        <begin position="1"/>
        <end position="30"/>
    </location>
</feature>
<dbReference type="Proteomes" id="UP001154282">
    <property type="component" value="Unassembled WGS sequence"/>
</dbReference>
<feature type="non-terminal residue" evidence="2">
    <location>
        <position position="1"/>
    </location>
</feature>
<comment type="caution">
    <text evidence="2">The sequence shown here is derived from an EMBL/GenBank/DDBJ whole genome shotgun (WGS) entry which is preliminary data.</text>
</comment>
<evidence type="ECO:0000313" key="3">
    <source>
        <dbReference type="Proteomes" id="UP001154282"/>
    </source>
</evidence>
<feature type="compositionally biased region" description="Pro residues" evidence="1">
    <location>
        <begin position="15"/>
        <end position="25"/>
    </location>
</feature>
<name>A0AAV0ILC9_9ROSI</name>